<dbReference type="EMBL" id="FNTL01000002">
    <property type="protein sequence ID" value="SEB34226.1"/>
    <property type="molecule type" value="Genomic_DNA"/>
</dbReference>
<dbReference type="Proteomes" id="UP000183407">
    <property type="component" value="Unassembled WGS sequence"/>
</dbReference>
<reference evidence="2" key="1">
    <citation type="submission" date="2016-10" db="EMBL/GenBank/DDBJ databases">
        <authorList>
            <person name="Varghese N."/>
        </authorList>
    </citation>
    <scope>NUCLEOTIDE SEQUENCE [LARGE SCALE GENOMIC DNA]</scope>
    <source>
        <strain evidence="2">DSM 44719</strain>
    </source>
</reference>
<proteinExistence type="predicted"/>
<dbReference type="InterPro" id="IPR002347">
    <property type="entry name" value="SDR_fam"/>
</dbReference>
<accession>A0A1H4IKP4</accession>
<dbReference type="SUPFAM" id="SSF51735">
    <property type="entry name" value="NAD(P)-binding Rossmann-fold domains"/>
    <property type="match status" value="1"/>
</dbReference>
<dbReference type="Gene3D" id="3.40.50.720">
    <property type="entry name" value="NAD(P)-binding Rossmann-like Domain"/>
    <property type="match status" value="1"/>
</dbReference>
<gene>
    <name evidence="1" type="ORF">SAMN04490220_0106</name>
</gene>
<name>A0A1H4IKP4_RHOJO</name>
<evidence type="ECO:0000313" key="2">
    <source>
        <dbReference type="Proteomes" id="UP000183407"/>
    </source>
</evidence>
<organism evidence="1 2">
    <name type="scientific">Rhodococcus jostii</name>
    <dbReference type="NCBI Taxonomy" id="132919"/>
    <lineage>
        <taxon>Bacteria</taxon>
        <taxon>Bacillati</taxon>
        <taxon>Actinomycetota</taxon>
        <taxon>Actinomycetes</taxon>
        <taxon>Mycobacteriales</taxon>
        <taxon>Nocardiaceae</taxon>
        <taxon>Rhodococcus</taxon>
    </lineage>
</organism>
<dbReference type="InterPro" id="IPR036291">
    <property type="entry name" value="NAD(P)-bd_dom_sf"/>
</dbReference>
<evidence type="ECO:0000313" key="1">
    <source>
        <dbReference type="EMBL" id="SEB34226.1"/>
    </source>
</evidence>
<dbReference type="Pfam" id="PF13561">
    <property type="entry name" value="adh_short_C2"/>
    <property type="match status" value="1"/>
</dbReference>
<protein>
    <submittedName>
        <fullName evidence="1">Uncharacterized protein</fullName>
    </submittedName>
</protein>
<sequence length="133" mass="13978">MRFPCGLADPGQLGPHIYDFCPMDELTEETRSGVLVMPHCHGRSAHSRAPTPTPNVPLSPILSGVSVSGAPERGLITTEMTAAIPEKVLAPRITAQIPAGRAGRPEEVARVVHLLAADASSDITGQFNGGMDM</sequence>
<dbReference type="AlphaFoldDB" id="A0A1H4IKP4"/>